<evidence type="ECO:0000313" key="1">
    <source>
        <dbReference type="EMBL" id="KAF2495250.1"/>
    </source>
</evidence>
<dbReference type="EMBL" id="MU004189">
    <property type="protein sequence ID" value="KAF2495250.1"/>
    <property type="molecule type" value="Genomic_DNA"/>
</dbReference>
<gene>
    <name evidence="1" type="ORF">BU16DRAFT_527127</name>
</gene>
<keyword evidence="2" id="KW-1185">Reference proteome</keyword>
<accession>A0A6A6QTG1</accession>
<proteinExistence type="predicted"/>
<dbReference type="OrthoDB" id="3867554at2759"/>
<dbReference type="AlphaFoldDB" id="A0A6A6QTG1"/>
<protein>
    <submittedName>
        <fullName evidence="1">Uncharacterized protein</fullName>
    </submittedName>
</protein>
<reference evidence="1" key="1">
    <citation type="journal article" date="2020" name="Stud. Mycol.">
        <title>101 Dothideomycetes genomes: a test case for predicting lifestyles and emergence of pathogens.</title>
        <authorList>
            <person name="Haridas S."/>
            <person name="Albert R."/>
            <person name="Binder M."/>
            <person name="Bloem J."/>
            <person name="Labutti K."/>
            <person name="Salamov A."/>
            <person name="Andreopoulos B."/>
            <person name="Baker S."/>
            <person name="Barry K."/>
            <person name="Bills G."/>
            <person name="Bluhm B."/>
            <person name="Cannon C."/>
            <person name="Castanera R."/>
            <person name="Culley D."/>
            <person name="Daum C."/>
            <person name="Ezra D."/>
            <person name="Gonzalez J."/>
            <person name="Henrissat B."/>
            <person name="Kuo A."/>
            <person name="Liang C."/>
            <person name="Lipzen A."/>
            <person name="Lutzoni F."/>
            <person name="Magnuson J."/>
            <person name="Mondo S."/>
            <person name="Nolan M."/>
            <person name="Ohm R."/>
            <person name="Pangilinan J."/>
            <person name="Park H.-J."/>
            <person name="Ramirez L."/>
            <person name="Alfaro M."/>
            <person name="Sun H."/>
            <person name="Tritt A."/>
            <person name="Yoshinaga Y."/>
            <person name="Zwiers L.-H."/>
            <person name="Turgeon B."/>
            <person name="Goodwin S."/>
            <person name="Spatafora J."/>
            <person name="Crous P."/>
            <person name="Grigoriev I."/>
        </authorList>
    </citation>
    <scope>NUCLEOTIDE SEQUENCE</scope>
    <source>
        <strain evidence="1">CBS 269.34</strain>
    </source>
</reference>
<organism evidence="1 2">
    <name type="scientific">Lophium mytilinum</name>
    <dbReference type="NCBI Taxonomy" id="390894"/>
    <lineage>
        <taxon>Eukaryota</taxon>
        <taxon>Fungi</taxon>
        <taxon>Dikarya</taxon>
        <taxon>Ascomycota</taxon>
        <taxon>Pezizomycotina</taxon>
        <taxon>Dothideomycetes</taxon>
        <taxon>Pleosporomycetidae</taxon>
        <taxon>Mytilinidiales</taxon>
        <taxon>Mytilinidiaceae</taxon>
        <taxon>Lophium</taxon>
    </lineage>
</organism>
<dbReference type="Proteomes" id="UP000799750">
    <property type="component" value="Unassembled WGS sequence"/>
</dbReference>
<name>A0A6A6QTG1_9PEZI</name>
<evidence type="ECO:0000313" key="2">
    <source>
        <dbReference type="Proteomes" id="UP000799750"/>
    </source>
</evidence>
<sequence length="161" mass="19503">MPQPYHPPSTLHSEIRAMHDWIHLERPSQRLRFTLDLLSHDILKEGLRYLRTLIANGIARDISLYSLWRSRIMPLDERQQGFAYAGWSWHPPQEECIARLDREAVMTFLIVDVTVYDSIMDSVRRWERETRPRDDIWHFDHEEEVWRNEEGEEMETAWDEM</sequence>